<feature type="domain" description="Amino acid transporter transmembrane" evidence="6">
    <location>
        <begin position="31"/>
        <end position="422"/>
    </location>
</feature>
<feature type="transmembrane region" description="Helical" evidence="5">
    <location>
        <begin position="335"/>
        <end position="352"/>
    </location>
</feature>
<evidence type="ECO:0000259" key="6">
    <source>
        <dbReference type="Pfam" id="PF01490"/>
    </source>
</evidence>
<dbReference type="EMBL" id="JBJQND010000003">
    <property type="protein sequence ID" value="KAL3882287.1"/>
    <property type="molecule type" value="Genomic_DNA"/>
</dbReference>
<keyword evidence="8" id="KW-1185">Reference proteome</keyword>
<sequence>MSNLDTTRIQERVSISEDNISNQDVQEGGLNIFKTSVFVSGVVAGAGVLALPNAVKGSGDVGIMLMFLACFMSAYTGIILGRTWLLILKRYPQYRETRARYPYPLIGEITFGKLGRHLVSFAINFSLFGAAVVYLVVSAENIHSLVQELHGDVHACYWALIVAGALAPFTLLNTPKDFWLLALGATGTTAIACIILLTNISIDKSSHRTVKHTTPDFISFSTAFGTMCFAFGGHPSFPTFQEDMREKKKFWKAIIVGYILVILMYIPVSTTAYFVYGDDIQDNILHTVSKGPMYYTMTILLTLHFLFGFIILLNPVNQELEHLFKVPDEFTWKRILSRTMLVLGIVFVAETIPHFGLILSLIGGSTSTLLVFILPPLFYLKLCRMHPGLTANEKSGRLPLYTMVLNILILVVGIAACVASTYSGLHDVISGKFTPPCYISITSAD</sequence>
<dbReference type="PANTHER" id="PTHR22950:SF703">
    <property type="entry name" value="AMINO ACID TRANSPORTER TRANSMEMBRANE DOMAIN-CONTAINING PROTEIN"/>
    <property type="match status" value="1"/>
</dbReference>
<feature type="transmembrane region" description="Helical" evidence="5">
    <location>
        <begin position="178"/>
        <end position="197"/>
    </location>
</feature>
<feature type="transmembrane region" description="Helical" evidence="5">
    <location>
        <begin position="294"/>
        <end position="314"/>
    </location>
</feature>
<dbReference type="FunFam" id="1.20.1740.10:FF:000052">
    <property type="entry name" value="Lysine histidine transporter-like 3"/>
    <property type="match status" value="1"/>
</dbReference>
<comment type="subcellular location">
    <subcellularLocation>
        <location evidence="1">Membrane</location>
        <topology evidence="1">Multi-pass membrane protein</topology>
    </subcellularLocation>
</comment>
<dbReference type="Pfam" id="PF01490">
    <property type="entry name" value="Aa_trans"/>
    <property type="match status" value="1"/>
</dbReference>
<feature type="transmembrane region" description="Helical" evidence="5">
    <location>
        <begin position="358"/>
        <end position="380"/>
    </location>
</feature>
<dbReference type="AlphaFoldDB" id="A0ABD3X7R3"/>
<feature type="transmembrane region" description="Helical" evidence="5">
    <location>
        <begin position="149"/>
        <end position="171"/>
    </location>
</feature>
<accession>A0ABD3X7R3</accession>
<evidence type="ECO:0000313" key="8">
    <source>
        <dbReference type="Proteomes" id="UP001634394"/>
    </source>
</evidence>
<keyword evidence="3 5" id="KW-1133">Transmembrane helix</keyword>
<dbReference type="Gene3D" id="1.20.1740.10">
    <property type="entry name" value="Amino acid/polyamine transporter I"/>
    <property type="match status" value="1"/>
</dbReference>
<feature type="transmembrane region" description="Helical" evidence="5">
    <location>
        <begin position="61"/>
        <end position="88"/>
    </location>
</feature>
<feature type="transmembrane region" description="Helical" evidence="5">
    <location>
        <begin position="250"/>
        <end position="274"/>
    </location>
</feature>
<evidence type="ECO:0000256" key="2">
    <source>
        <dbReference type="ARBA" id="ARBA00022692"/>
    </source>
</evidence>
<evidence type="ECO:0000313" key="7">
    <source>
        <dbReference type="EMBL" id="KAL3882287.1"/>
    </source>
</evidence>
<feature type="transmembrane region" description="Helical" evidence="5">
    <location>
        <begin position="400"/>
        <end position="422"/>
    </location>
</feature>
<evidence type="ECO:0000256" key="1">
    <source>
        <dbReference type="ARBA" id="ARBA00004141"/>
    </source>
</evidence>
<feature type="transmembrane region" description="Helical" evidence="5">
    <location>
        <begin position="37"/>
        <end position="55"/>
    </location>
</feature>
<name>A0ABD3X7R3_SINWO</name>
<proteinExistence type="predicted"/>
<dbReference type="Proteomes" id="UP001634394">
    <property type="component" value="Unassembled WGS sequence"/>
</dbReference>
<protein>
    <recommendedName>
        <fullName evidence="6">Amino acid transporter transmembrane domain-containing protein</fullName>
    </recommendedName>
</protein>
<reference evidence="7 8" key="1">
    <citation type="submission" date="2024-11" db="EMBL/GenBank/DDBJ databases">
        <title>Chromosome-level genome assembly of the freshwater bivalve Anodonta woodiana.</title>
        <authorList>
            <person name="Chen X."/>
        </authorList>
    </citation>
    <scope>NUCLEOTIDE SEQUENCE [LARGE SCALE GENOMIC DNA]</scope>
    <source>
        <strain evidence="7">MN2024</strain>
        <tissue evidence="7">Gills</tissue>
    </source>
</reference>
<evidence type="ECO:0000256" key="3">
    <source>
        <dbReference type="ARBA" id="ARBA00022989"/>
    </source>
</evidence>
<evidence type="ECO:0000256" key="4">
    <source>
        <dbReference type="ARBA" id="ARBA00023136"/>
    </source>
</evidence>
<keyword evidence="2 5" id="KW-0812">Transmembrane</keyword>
<keyword evidence="4 5" id="KW-0472">Membrane</keyword>
<dbReference type="PANTHER" id="PTHR22950">
    <property type="entry name" value="AMINO ACID TRANSPORTER"/>
    <property type="match status" value="1"/>
</dbReference>
<gene>
    <name evidence="7" type="ORF">ACJMK2_028649</name>
</gene>
<comment type="caution">
    <text evidence="7">The sequence shown here is derived from an EMBL/GenBank/DDBJ whole genome shotgun (WGS) entry which is preliminary data.</text>
</comment>
<evidence type="ECO:0000256" key="5">
    <source>
        <dbReference type="SAM" id="Phobius"/>
    </source>
</evidence>
<dbReference type="InterPro" id="IPR013057">
    <property type="entry name" value="AA_transpt_TM"/>
</dbReference>
<feature type="transmembrane region" description="Helical" evidence="5">
    <location>
        <begin position="217"/>
        <end position="238"/>
    </location>
</feature>
<organism evidence="7 8">
    <name type="scientific">Sinanodonta woodiana</name>
    <name type="common">Chinese pond mussel</name>
    <name type="synonym">Anodonta woodiana</name>
    <dbReference type="NCBI Taxonomy" id="1069815"/>
    <lineage>
        <taxon>Eukaryota</taxon>
        <taxon>Metazoa</taxon>
        <taxon>Spiralia</taxon>
        <taxon>Lophotrochozoa</taxon>
        <taxon>Mollusca</taxon>
        <taxon>Bivalvia</taxon>
        <taxon>Autobranchia</taxon>
        <taxon>Heteroconchia</taxon>
        <taxon>Palaeoheterodonta</taxon>
        <taxon>Unionida</taxon>
        <taxon>Unionoidea</taxon>
        <taxon>Unionidae</taxon>
        <taxon>Unioninae</taxon>
        <taxon>Sinanodonta</taxon>
    </lineage>
</organism>
<dbReference type="GO" id="GO:0016020">
    <property type="term" value="C:membrane"/>
    <property type="evidence" value="ECO:0007669"/>
    <property type="project" value="UniProtKB-SubCell"/>
</dbReference>
<feature type="transmembrane region" description="Helical" evidence="5">
    <location>
        <begin position="118"/>
        <end position="137"/>
    </location>
</feature>